<dbReference type="RefSeq" id="WP_188388356.1">
    <property type="nucleotide sequence ID" value="NZ_BMFK01000001.1"/>
</dbReference>
<reference evidence="3" key="2">
    <citation type="submission" date="2020-09" db="EMBL/GenBank/DDBJ databases">
        <authorList>
            <person name="Sun Q."/>
            <person name="Zhou Y."/>
        </authorList>
    </citation>
    <scope>NUCLEOTIDE SEQUENCE</scope>
    <source>
        <strain evidence="3">CGMCC 1.12698</strain>
    </source>
</reference>
<dbReference type="PANTHER" id="PTHR14969:SF13">
    <property type="entry name" value="AT30094P"/>
    <property type="match status" value="1"/>
</dbReference>
<protein>
    <submittedName>
        <fullName evidence="3">Phosphatidylglycerophosphatase B</fullName>
    </submittedName>
</protein>
<feature type="transmembrane region" description="Helical" evidence="1">
    <location>
        <begin position="156"/>
        <end position="175"/>
    </location>
</feature>
<feature type="transmembrane region" description="Helical" evidence="1">
    <location>
        <begin position="127"/>
        <end position="149"/>
    </location>
</feature>
<dbReference type="Pfam" id="PF01569">
    <property type="entry name" value="PAP2"/>
    <property type="match status" value="1"/>
</dbReference>
<evidence type="ECO:0000313" key="4">
    <source>
        <dbReference type="Proteomes" id="UP000605259"/>
    </source>
</evidence>
<sequence length="216" mass="24108">MQRTSTPTSYIVMFGTVMVGLFAYLTFRIMGDNPMWIDTYIREVLVRPDSSSIYTFFRYFTKSGSAIGVVILLVLSVLFFYMRDKDFKAMILLPIAVLMTHFLNDGVKALTQRDRPAINPIIDAVGYSFPSGHAMISMVAYGLAAYLIVCKLRSDVAKCIVTCVAIVFIFLNGLSRIILSAHYPTDVIAGYIFGGCILYGCIYVYNTLGNREGMRG</sequence>
<gene>
    <name evidence="3" type="ORF">GCM10007140_21530</name>
</gene>
<keyword evidence="1" id="KW-0472">Membrane</keyword>
<feature type="transmembrane region" description="Helical" evidence="1">
    <location>
        <begin position="64"/>
        <end position="82"/>
    </location>
</feature>
<keyword evidence="4" id="KW-1185">Reference proteome</keyword>
<dbReference type="EMBL" id="BMFK01000001">
    <property type="protein sequence ID" value="GGE71317.1"/>
    <property type="molecule type" value="Genomic_DNA"/>
</dbReference>
<dbReference type="SMART" id="SM00014">
    <property type="entry name" value="acidPPc"/>
    <property type="match status" value="1"/>
</dbReference>
<dbReference type="Gene3D" id="1.20.144.10">
    <property type="entry name" value="Phosphatidic acid phosphatase type 2/haloperoxidase"/>
    <property type="match status" value="2"/>
</dbReference>
<dbReference type="Proteomes" id="UP000605259">
    <property type="component" value="Unassembled WGS sequence"/>
</dbReference>
<evidence type="ECO:0000256" key="1">
    <source>
        <dbReference type="SAM" id="Phobius"/>
    </source>
</evidence>
<dbReference type="AlphaFoldDB" id="A0A917ASR6"/>
<dbReference type="InterPro" id="IPR000326">
    <property type="entry name" value="PAP2/HPO"/>
</dbReference>
<evidence type="ECO:0000313" key="3">
    <source>
        <dbReference type="EMBL" id="GGE71317.1"/>
    </source>
</evidence>
<organism evidence="3 4">
    <name type="scientific">Priestia taiwanensis</name>
    <dbReference type="NCBI Taxonomy" id="1347902"/>
    <lineage>
        <taxon>Bacteria</taxon>
        <taxon>Bacillati</taxon>
        <taxon>Bacillota</taxon>
        <taxon>Bacilli</taxon>
        <taxon>Bacillales</taxon>
        <taxon>Bacillaceae</taxon>
        <taxon>Priestia</taxon>
    </lineage>
</organism>
<dbReference type="CDD" id="cd03392">
    <property type="entry name" value="PAP2_like_2"/>
    <property type="match status" value="1"/>
</dbReference>
<keyword evidence="1" id="KW-1133">Transmembrane helix</keyword>
<name>A0A917ASR6_9BACI</name>
<dbReference type="SUPFAM" id="SSF48317">
    <property type="entry name" value="Acid phosphatase/Vanadium-dependent haloperoxidase"/>
    <property type="match status" value="1"/>
</dbReference>
<accession>A0A917ASR6</accession>
<keyword evidence="1" id="KW-0812">Transmembrane</keyword>
<dbReference type="InterPro" id="IPR036938">
    <property type="entry name" value="PAP2/HPO_sf"/>
</dbReference>
<dbReference type="PANTHER" id="PTHR14969">
    <property type="entry name" value="SPHINGOSINE-1-PHOSPHATE PHOSPHOHYDROLASE"/>
    <property type="match status" value="1"/>
</dbReference>
<feature type="domain" description="Phosphatidic acid phosphatase type 2/haloperoxidase" evidence="2">
    <location>
        <begin position="87"/>
        <end position="202"/>
    </location>
</feature>
<feature type="transmembrane region" description="Helical" evidence="1">
    <location>
        <begin position="187"/>
        <end position="205"/>
    </location>
</feature>
<reference evidence="3" key="1">
    <citation type="journal article" date="2014" name="Int. J. Syst. Evol. Microbiol.">
        <title>Complete genome sequence of Corynebacterium casei LMG S-19264T (=DSM 44701T), isolated from a smear-ripened cheese.</title>
        <authorList>
            <consortium name="US DOE Joint Genome Institute (JGI-PGF)"/>
            <person name="Walter F."/>
            <person name="Albersmeier A."/>
            <person name="Kalinowski J."/>
            <person name="Ruckert C."/>
        </authorList>
    </citation>
    <scope>NUCLEOTIDE SEQUENCE</scope>
    <source>
        <strain evidence="3">CGMCC 1.12698</strain>
    </source>
</reference>
<feature type="transmembrane region" description="Helical" evidence="1">
    <location>
        <begin position="7"/>
        <end position="27"/>
    </location>
</feature>
<comment type="caution">
    <text evidence="3">The sequence shown here is derived from an EMBL/GenBank/DDBJ whole genome shotgun (WGS) entry which is preliminary data.</text>
</comment>
<proteinExistence type="predicted"/>
<evidence type="ECO:0000259" key="2">
    <source>
        <dbReference type="SMART" id="SM00014"/>
    </source>
</evidence>
<feature type="transmembrane region" description="Helical" evidence="1">
    <location>
        <begin position="89"/>
        <end position="107"/>
    </location>
</feature>